<evidence type="ECO:0000256" key="3">
    <source>
        <dbReference type="RuleBase" id="RU363019"/>
    </source>
</evidence>
<dbReference type="InterPro" id="IPR029000">
    <property type="entry name" value="Cyclophilin-like_dom_sf"/>
</dbReference>
<keyword evidence="2 3" id="KW-0413">Isomerase</keyword>
<evidence type="ECO:0000256" key="2">
    <source>
        <dbReference type="ARBA" id="ARBA00023235"/>
    </source>
</evidence>
<comment type="similarity">
    <text evidence="3">Belongs to the cyclophilin-type PPIase family.</text>
</comment>
<dbReference type="Gene3D" id="2.40.100.10">
    <property type="entry name" value="Cyclophilin-like"/>
    <property type="match status" value="1"/>
</dbReference>
<dbReference type="PRINTS" id="PR00153">
    <property type="entry name" value="CSAPPISMRASE"/>
</dbReference>
<name>A0A7X9IKY6_9DELT</name>
<protein>
    <recommendedName>
        <fullName evidence="3">Peptidyl-prolyl cis-trans isomerase</fullName>
        <shortName evidence="3">PPIase</shortName>
        <ecNumber evidence="3">5.2.1.8</ecNumber>
    </recommendedName>
</protein>
<dbReference type="EC" id="5.2.1.8" evidence="3"/>
<gene>
    <name evidence="5" type="ORF">GYA55_04610</name>
</gene>
<dbReference type="InterPro" id="IPR002130">
    <property type="entry name" value="Cyclophilin-type_PPIase_dom"/>
</dbReference>
<dbReference type="EMBL" id="JAAZON010000192">
    <property type="protein sequence ID" value="NMC62430.1"/>
    <property type="molecule type" value="Genomic_DNA"/>
</dbReference>
<evidence type="ECO:0000259" key="4">
    <source>
        <dbReference type="PROSITE" id="PS50072"/>
    </source>
</evidence>
<dbReference type="AlphaFoldDB" id="A0A7X9IKY6"/>
<comment type="function">
    <text evidence="3">PPIases accelerate the folding of proteins. It catalyzes the cis-trans isomerization of proline imidic peptide bonds in oligopeptides.</text>
</comment>
<evidence type="ECO:0000313" key="5">
    <source>
        <dbReference type="EMBL" id="NMC62430.1"/>
    </source>
</evidence>
<dbReference type="InterPro" id="IPR020892">
    <property type="entry name" value="Cyclophilin-type_PPIase_CS"/>
</dbReference>
<dbReference type="CDD" id="cd00317">
    <property type="entry name" value="cyclophilin"/>
    <property type="match status" value="1"/>
</dbReference>
<dbReference type="Pfam" id="PF00160">
    <property type="entry name" value="Pro_isomerase"/>
    <property type="match status" value="1"/>
</dbReference>
<feature type="domain" description="PPIase cyclophilin-type" evidence="4">
    <location>
        <begin position="15"/>
        <end position="139"/>
    </location>
</feature>
<reference evidence="5 6" key="1">
    <citation type="journal article" date="2020" name="Biotechnol. Biofuels">
        <title>New insights from the biogas microbiome by comprehensive genome-resolved metagenomics of nearly 1600 species originating from multiple anaerobic digesters.</title>
        <authorList>
            <person name="Campanaro S."/>
            <person name="Treu L."/>
            <person name="Rodriguez-R L.M."/>
            <person name="Kovalovszki A."/>
            <person name="Ziels R.M."/>
            <person name="Maus I."/>
            <person name="Zhu X."/>
            <person name="Kougias P.G."/>
            <person name="Basile A."/>
            <person name="Luo G."/>
            <person name="Schluter A."/>
            <person name="Konstantinidis K.T."/>
            <person name="Angelidaki I."/>
        </authorList>
    </citation>
    <scope>NUCLEOTIDE SEQUENCE [LARGE SCALE GENOMIC DNA]</scope>
    <source>
        <strain evidence="5">AS27yjCOA_65</strain>
    </source>
</reference>
<accession>A0A7X9IKY6</accession>
<dbReference type="SUPFAM" id="SSF50891">
    <property type="entry name" value="Cyclophilin-like"/>
    <property type="match status" value="1"/>
</dbReference>
<comment type="catalytic activity">
    <reaction evidence="3">
        <text>[protein]-peptidylproline (omega=180) = [protein]-peptidylproline (omega=0)</text>
        <dbReference type="Rhea" id="RHEA:16237"/>
        <dbReference type="Rhea" id="RHEA-COMP:10747"/>
        <dbReference type="Rhea" id="RHEA-COMP:10748"/>
        <dbReference type="ChEBI" id="CHEBI:83833"/>
        <dbReference type="ChEBI" id="CHEBI:83834"/>
        <dbReference type="EC" id="5.2.1.8"/>
    </reaction>
</comment>
<organism evidence="5 6">
    <name type="scientific">SAR324 cluster bacterium</name>
    <dbReference type="NCBI Taxonomy" id="2024889"/>
    <lineage>
        <taxon>Bacteria</taxon>
        <taxon>Deltaproteobacteria</taxon>
        <taxon>SAR324 cluster</taxon>
    </lineage>
</organism>
<dbReference type="InterPro" id="IPR044666">
    <property type="entry name" value="Cyclophilin_A-like"/>
</dbReference>
<dbReference type="GO" id="GO:0003755">
    <property type="term" value="F:peptidyl-prolyl cis-trans isomerase activity"/>
    <property type="evidence" value="ECO:0007669"/>
    <property type="project" value="UniProtKB-UniRule"/>
</dbReference>
<keyword evidence="1 3" id="KW-0697">Rotamase</keyword>
<dbReference type="PANTHER" id="PTHR45625">
    <property type="entry name" value="PEPTIDYL-PROLYL CIS-TRANS ISOMERASE-RELATED"/>
    <property type="match status" value="1"/>
</dbReference>
<dbReference type="PROSITE" id="PS50072">
    <property type="entry name" value="CSA_PPIASE_2"/>
    <property type="match status" value="1"/>
</dbReference>
<dbReference type="GO" id="GO:0006457">
    <property type="term" value="P:protein folding"/>
    <property type="evidence" value="ECO:0007669"/>
    <property type="project" value="InterPro"/>
</dbReference>
<sequence length="178" mass="18958">MNLSADAAALTATLETNKGKIELELAADKAPLTVASFANLVKRGYYDGLTFHRVVPGFVIQGGDPQGNGTGGPGYQFADEFSTELKHSSAGILSMANAGPGTNGSQFFITLDATPHLDGRHSVFGRVIGGMDVVEKIKQGDKIVKATINGDVSALFEKEKKYIDQWNAVLDKKFPAKK</sequence>
<dbReference type="PROSITE" id="PS00170">
    <property type="entry name" value="CSA_PPIASE_1"/>
    <property type="match status" value="1"/>
</dbReference>
<dbReference type="Proteomes" id="UP000524246">
    <property type="component" value="Unassembled WGS sequence"/>
</dbReference>
<dbReference type="PANTHER" id="PTHR45625:SF4">
    <property type="entry name" value="PEPTIDYLPROLYL ISOMERASE DOMAIN AND WD REPEAT-CONTAINING PROTEIN 1"/>
    <property type="match status" value="1"/>
</dbReference>
<proteinExistence type="inferred from homology"/>
<comment type="caution">
    <text evidence="5">The sequence shown here is derived from an EMBL/GenBank/DDBJ whole genome shotgun (WGS) entry which is preliminary data.</text>
</comment>
<evidence type="ECO:0000256" key="1">
    <source>
        <dbReference type="ARBA" id="ARBA00023110"/>
    </source>
</evidence>
<evidence type="ECO:0000313" key="6">
    <source>
        <dbReference type="Proteomes" id="UP000524246"/>
    </source>
</evidence>